<feature type="non-terminal residue" evidence="1">
    <location>
        <position position="64"/>
    </location>
</feature>
<protein>
    <submittedName>
        <fullName evidence="1">Uncharacterized protein</fullName>
    </submittedName>
</protein>
<organism evidence="1 2">
    <name type="scientific">Datura stramonium</name>
    <name type="common">Jimsonweed</name>
    <name type="synonym">Common thornapple</name>
    <dbReference type="NCBI Taxonomy" id="4076"/>
    <lineage>
        <taxon>Eukaryota</taxon>
        <taxon>Viridiplantae</taxon>
        <taxon>Streptophyta</taxon>
        <taxon>Embryophyta</taxon>
        <taxon>Tracheophyta</taxon>
        <taxon>Spermatophyta</taxon>
        <taxon>Magnoliopsida</taxon>
        <taxon>eudicotyledons</taxon>
        <taxon>Gunneridae</taxon>
        <taxon>Pentapetalae</taxon>
        <taxon>asterids</taxon>
        <taxon>lamiids</taxon>
        <taxon>Solanales</taxon>
        <taxon>Solanaceae</taxon>
        <taxon>Solanoideae</taxon>
        <taxon>Datureae</taxon>
        <taxon>Datura</taxon>
    </lineage>
</organism>
<keyword evidence="2" id="KW-1185">Reference proteome</keyword>
<accession>A0ABS8W094</accession>
<proteinExistence type="predicted"/>
<evidence type="ECO:0000313" key="1">
    <source>
        <dbReference type="EMBL" id="MCE2055589.1"/>
    </source>
</evidence>
<evidence type="ECO:0000313" key="2">
    <source>
        <dbReference type="Proteomes" id="UP000823775"/>
    </source>
</evidence>
<comment type="caution">
    <text evidence="1">The sequence shown here is derived from an EMBL/GenBank/DDBJ whole genome shotgun (WGS) entry which is preliminary data.</text>
</comment>
<dbReference type="EMBL" id="JACEIK010006368">
    <property type="protein sequence ID" value="MCE2055589.1"/>
    <property type="molecule type" value="Genomic_DNA"/>
</dbReference>
<name>A0ABS8W094_DATST</name>
<reference evidence="1 2" key="1">
    <citation type="journal article" date="2021" name="BMC Genomics">
        <title>Datura genome reveals duplications of psychoactive alkaloid biosynthetic genes and high mutation rate following tissue culture.</title>
        <authorList>
            <person name="Rajewski A."/>
            <person name="Carter-House D."/>
            <person name="Stajich J."/>
            <person name="Litt A."/>
        </authorList>
    </citation>
    <scope>NUCLEOTIDE SEQUENCE [LARGE SCALE GENOMIC DNA]</scope>
    <source>
        <strain evidence="1">AR-01</strain>
    </source>
</reference>
<dbReference type="Proteomes" id="UP000823775">
    <property type="component" value="Unassembled WGS sequence"/>
</dbReference>
<sequence>MGAIDMFRNLFGATIFADLLVGSKESTNPIAITYWADRTLASQAVRTSSSIRQCVADAAALSMM</sequence>
<gene>
    <name evidence="1" type="ORF">HAX54_042922</name>
</gene>